<dbReference type="InterPro" id="IPR029063">
    <property type="entry name" value="SAM-dependent_MTases_sf"/>
</dbReference>
<dbReference type="InterPro" id="IPR013216">
    <property type="entry name" value="Methyltransf_11"/>
</dbReference>
<reference evidence="10" key="1">
    <citation type="journal article" date="2013" name="Genetics">
        <title>The draft genome and transcriptome of Panagrellus redivivus are shaped by the harsh demands of a free-living lifestyle.</title>
        <authorList>
            <person name="Srinivasan J."/>
            <person name="Dillman A.R."/>
            <person name="Macchietto M.G."/>
            <person name="Heikkinen L."/>
            <person name="Lakso M."/>
            <person name="Fracchia K.M."/>
            <person name="Antoshechkin I."/>
            <person name="Mortazavi A."/>
            <person name="Wong G."/>
            <person name="Sternberg P.W."/>
        </authorList>
    </citation>
    <scope>NUCLEOTIDE SEQUENCE [LARGE SCALE GENOMIC DNA]</scope>
    <source>
        <strain evidence="10">MT8872</strain>
    </source>
</reference>
<name>A0A7E4VHQ1_PANRE</name>
<evidence type="ECO:0000256" key="4">
    <source>
        <dbReference type="ARBA" id="ARBA00022679"/>
    </source>
</evidence>
<dbReference type="CDD" id="cd02440">
    <property type="entry name" value="AdoMet_MTases"/>
    <property type="match status" value="1"/>
</dbReference>
<evidence type="ECO:0000256" key="7">
    <source>
        <dbReference type="ARBA" id="ARBA00047841"/>
    </source>
</evidence>
<evidence type="ECO:0000313" key="11">
    <source>
        <dbReference type="WBParaSite" id="Pan_g21152.t1"/>
    </source>
</evidence>
<dbReference type="InterPro" id="IPR040516">
    <property type="entry name" value="PMT2_N"/>
</dbReference>
<dbReference type="Pfam" id="PF17987">
    <property type="entry name" value="PMT2_N"/>
    <property type="match status" value="1"/>
</dbReference>
<evidence type="ECO:0000256" key="2">
    <source>
        <dbReference type="ARBA" id="ARBA00005189"/>
    </source>
</evidence>
<dbReference type="Proteomes" id="UP000492821">
    <property type="component" value="Unassembled WGS sequence"/>
</dbReference>
<dbReference type="GO" id="GO:0000234">
    <property type="term" value="F:phosphoethanolamine N-methyltransferase activity"/>
    <property type="evidence" value="ECO:0007669"/>
    <property type="project" value="UniProtKB-EC"/>
</dbReference>
<dbReference type="PANTHER" id="PTHR44307:SF2">
    <property type="entry name" value="PHOSPHOETHANOLAMINE METHYLTRANSFERASE ISOFORM X1"/>
    <property type="match status" value="1"/>
</dbReference>
<dbReference type="Pfam" id="PF08241">
    <property type="entry name" value="Methyltransf_11"/>
    <property type="match status" value="1"/>
</dbReference>
<sequence length="488" mass="55362">MPPLRNPTYFQLIKPPARDTSTCLLCLPLVITYLPPEGGVFFQRLMQRTSDKLKMAVAREIVASIRSNPTAAPIQTAFVATENATLGAAFDQALGTDVTVAHGGPLSLTAHSKRYDAIILSNVLDEWNLIERKHHLSDFLRSILVTLPPNGTLAIRENMAQHPVSVISELTKFFDVFIAQESDGKTAITFDFYAMRQVEDSLYGGQNHLDVYWILTRAASVQRYEEALATFRDFLDQTQYTEDNVRSYEWIFGEDFISPGGIDENRRVLSRFGELKPGKTMLDIGVGIGGGARQAAREFGLHVLGVDLSTNMIVHAFERNQRDKDARVRYQIGDAVVYAFEENSFDYVFSRDCVQHIEDQKTLFAKIYKSLKPGGKLLITRYGKGYGTLTPLFLEYVKNRHYFLHNLDELKAFAVDAGFTNVRTENLTPRFKEILEEERDRTIANKEDFIGRFSQSLYDHHIASWGDKLGFIAADNHNWHLIYAEKPL</sequence>
<evidence type="ECO:0000256" key="1">
    <source>
        <dbReference type="ARBA" id="ARBA00004969"/>
    </source>
</evidence>
<keyword evidence="3" id="KW-0489">Methyltransferase</keyword>
<dbReference type="PANTHER" id="PTHR44307">
    <property type="entry name" value="PHOSPHOETHANOLAMINE METHYLTRANSFERASE"/>
    <property type="match status" value="1"/>
</dbReference>
<protein>
    <recommendedName>
        <fullName evidence="5">phosphoethanolamine N-methyltransferase</fullName>
        <ecNumber evidence="5">2.1.1.103</ecNumber>
    </recommendedName>
</protein>
<organism evidence="10 11">
    <name type="scientific">Panagrellus redivivus</name>
    <name type="common">Microworm</name>
    <dbReference type="NCBI Taxonomy" id="6233"/>
    <lineage>
        <taxon>Eukaryota</taxon>
        <taxon>Metazoa</taxon>
        <taxon>Ecdysozoa</taxon>
        <taxon>Nematoda</taxon>
        <taxon>Chromadorea</taxon>
        <taxon>Rhabditida</taxon>
        <taxon>Tylenchina</taxon>
        <taxon>Panagrolaimomorpha</taxon>
        <taxon>Panagrolaimoidea</taxon>
        <taxon>Panagrolaimidae</taxon>
        <taxon>Panagrellus</taxon>
    </lineage>
</organism>
<dbReference type="WBParaSite" id="Pan_g21152.t1">
    <property type="protein sequence ID" value="Pan_g21152.t1"/>
    <property type="gene ID" value="Pan_g21152"/>
</dbReference>
<dbReference type="GO" id="GO:0032259">
    <property type="term" value="P:methylation"/>
    <property type="evidence" value="ECO:0007669"/>
    <property type="project" value="UniProtKB-KW"/>
</dbReference>
<dbReference type="SUPFAM" id="SSF53335">
    <property type="entry name" value="S-adenosyl-L-methionine-dependent methyltransferases"/>
    <property type="match status" value="2"/>
</dbReference>
<dbReference type="EC" id="2.1.1.103" evidence="5"/>
<proteinExistence type="predicted"/>
<dbReference type="Gene3D" id="3.40.50.150">
    <property type="entry name" value="Vaccinia Virus protein VP39"/>
    <property type="match status" value="1"/>
</dbReference>
<accession>A0A7E4VHQ1</accession>
<keyword evidence="4" id="KW-0808">Transferase</keyword>
<keyword evidence="10" id="KW-1185">Reference proteome</keyword>
<evidence type="ECO:0000313" key="10">
    <source>
        <dbReference type="Proteomes" id="UP000492821"/>
    </source>
</evidence>
<evidence type="ECO:0000256" key="6">
    <source>
        <dbReference type="ARBA" id="ARBA00047619"/>
    </source>
</evidence>
<comment type="catalytic activity">
    <reaction evidence="6">
        <text>N,N-dimethylethanolamine phosphate + S-adenosyl-L-methionine = phosphocholine + S-adenosyl-L-homocysteine + H(+)</text>
        <dbReference type="Rhea" id="RHEA:25325"/>
        <dbReference type="ChEBI" id="CHEBI:15378"/>
        <dbReference type="ChEBI" id="CHEBI:57856"/>
        <dbReference type="ChEBI" id="CHEBI:58641"/>
        <dbReference type="ChEBI" id="CHEBI:59789"/>
        <dbReference type="ChEBI" id="CHEBI:295975"/>
        <dbReference type="EC" id="2.1.1.103"/>
    </reaction>
    <physiologicalReaction direction="left-to-right" evidence="6">
        <dbReference type="Rhea" id="RHEA:25326"/>
    </physiologicalReaction>
</comment>
<evidence type="ECO:0000259" key="8">
    <source>
        <dbReference type="Pfam" id="PF08241"/>
    </source>
</evidence>
<dbReference type="AlphaFoldDB" id="A0A7E4VHQ1"/>
<evidence type="ECO:0000256" key="3">
    <source>
        <dbReference type="ARBA" id="ARBA00022603"/>
    </source>
</evidence>
<comment type="catalytic activity">
    <reaction evidence="7">
        <text>N-methylethanolamine phosphate + S-adenosyl-L-methionine = N,N-dimethylethanolamine phosphate + S-adenosyl-L-homocysteine + H(+)</text>
        <dbReference type="Rhea" id="RHEA:25321"/>
        <dbReference type="ChEBI" id="CHEBI:15378"/>
        <dbReference type="ChEBI" id="CHEBI:57781"/>
        <dbReference type="ChEBI" id="CHEBI:57856"/>
        <dbReference type="ChEBI" id="CHEBI:58641"/>
        <dbReference type="ChEBI" id="CHEBI:59789"/>
        <dbReference type="EC" id="2.1.1.103"/>
    </reaction>
    <physiologicalReaction direction="left-to-right" evidence="7">
        <dbReference type="Rhea" id="RHEA:25322"/>
    </physiologicalReaction>
</comment>
<comment type="pathway">
    <text evidence="2">Lipid metabolism.</text>
</comment>
<feature type="domain" description="Methyltransferase type 11" evidence="8">
    <location>
        <begin position="282"/>
        <end position="379"/>
    </location>
</feature>
<evidence type="ECO:0000259" key="9">
    <source>
        <dbReference type="Pfam" id="PF17987"/>
    </source>
</evidence>
<feature type="domain" description="Phosphoethanolamine N-methyltransferase 2 N-terminal" evidence="9">
    <location>
        <begin position="113"/>
        <end position="217"/>
    </location>
</feature>
<evidence type="ECO:0000256" key="5">
    <source>
        <dbReference type="ARBA" id="ARBA00035674"/>
    </source>
</evidence>
<comment type="pathway">
    <text evidence="1">Phospholipid metabolism; phosphatidylcholine biosynthesis.</text>
</comment>
<reference evidence="11" key="2">
    <citation type="submission" date="2020-10" db="UniProtKB">
        <authorList>
            <consortium name="WormBaseParasite"/>
        </authorList>
    </citation>
    <scope>IDENTIFICATION</scope>
</reference>